<comment type="similarity">
    <text evidence="1">Belongs to the peptidase S9C family.</text>
</comment>
<dbReference type="Gene3D" id="2.120.10.30">
    <property type="entry name" value="TolB, C-terminal domain"/>
    <property type="match status" value="3"/>
</dbReference>
<evidence type="ECO:0000259" key="6">
    <source>
        <dbReference type="Pfam" id="PF00326"/>
    </source>
</evidence>
<dbReference type="EMBL" id="DXGG01000071">
    <property type="protein sequence ID" value="HIW87065.1"/>
    <property type="molecule type" value="Genomic_DNA"/>
</dbReference>
<evidence type="ECO:0000256" key="2">
    <source>
        <dbReference type="ARBA" id="ARBA00022670"/>
    </source>
</evidence>
<evidence type="ECO:0000313" key="7">
    <source>
        <dbReference type="EMBL" id="HIW87065.1"/>
    </source>
</evidence>
<dbReference type="InterPro" id="IPR011042">
    <property type="entry name" value="6-blade_b-propeller_TolB-like"/>
</dbReference>
<sequence>MKSRFFTFLLIAGLAFVSCKRHDGQETKVIDKPEIEIKDGRLTPEALWAFGRIGEVSVSPDGEKILYTLTYYSIEENKGNSEIYVMNLDGSGVTRLTTTSASEWNAVWHPKGDKIGFISSDEQGVNIYQMNVDGSDLRRISDFKDATLEGFSYSPDGKKIVYVKAVPKKDKYAELKKGLDKTTGRINDDLAYRHWDRWVDEIPQPFVAAFDGKTVSEGKNLLENTEYESPMRPWGGMEQIAWSPDSKTIAYTCRKKTGKEYAFSTNSDIYLYDVEKGSTVNLSEGMMGYDQNPVFSPDGKKIAWESMERDGYEADKIRLMVCDLSTGKTEYYTPDFDQNVGGLTFSADGKWIYFVSDYHAVDNIYKISMEDKAIKQITSGVHDYTSVNLAKNGLLVGEKMSMSHPNEIWTVEESTGKEKKISASNDDLMAKIKWGRVEERWLKATDGKDLHTWVIYPPDFDSTKKYPALLYCEGGPQSTVSQFWSYRWNFQIMAANGYIVVAPNRRGLPGFGQQWNEQVSGDYGGQCMRDYLTAIDELCKESYVDKDRLGAVGASFGGYSVYWLAGHHNKRFKCFIAHNGMFNLEQQYLETEEMWFVNWDLGGPYWDRKNAVAQRSYANSPHKFVDKWDTPIMVIHSEYDFRIVASQGMAAYNAAVIRGIPARYLYFPDETHWVLKPQNAILWQRNFFDWLDTWLKNK</sequence>
<dbReference type="InterPro" id="IPR029058">
    <property type="entry name" value="AB_hydrolase_fold"/>
</dbReference>
<dbReference type="PANTHER" id="PTHR42776">
    <property type="entry name" value="SERINE PEPTIDASE S9 FAMILY MEMBER"/>
    <property type="match status" value="1"/>
</dbReference>
<gene>
    <name evidence="7" type="ORF">IAC47_02175</name>
</gene>
<feature type="domain" description="Peptidase S9 prolyl oligopeptidase catalytic" evidence="6">
    <location>
        <begin position="484"/>
        <end position="697"/>
    </location>
</feature>
<organism evidence="7 8">
    <name type="scientific">Candidatus Onthomorpha intestinigallinarum</name>
    <dbReference type="NCBI Taxonomy" id="2840880"/>
    <lineage>
        <taxon>Bacteria</taxon>
        <taxon>Pseudomonadati</taxon>
        <taxon>Bacteroidota</taxon>
        <taxon>Bacteroidia</taxon>
        <taxon>Bacteroidales</taxon>
        <taxon>Candidatus Onthomorpha</taxon>
    </lineage>
</organism>
<protein>
    <submittedName>
        <fullName evidence="7">S9 family peptidase</fullName>
    </submittedName>
</protein>
<dbReference type="AlphaFoldDB" id="A0A9D1RGJ9"/>
<dbReference type="PANTHER" id="PTHR42776:SF13">
    <property type="entry name" value="DIPEPTIDYL-PEPTIDASE 5"/>
    <property type="match status" value="1"/>
</dbReference>
<reference evidence="7" key="2">
    <citation type="submission" date="2021-04" db="EMBL/GenBank/DDBJ databases">
        <authorList>
            <person name="Gilroy R."/>
        </authorList>
    </citation>
    <scope>NUCLEOTIDE SEQUENCE</scope>
    <source>
        <strain evidence="7">Gambia16-930</strain>
    </source>
</reference>
<dbReference type="Proteomes" id="UP000824267">
    <property type="component" value="Unassembled WGS sequence"/>
</dbReference>
<dbReference type="Gene3D" id="3.40.50.1820">
    <property type="entry name" value="alpha/beta hydrolase"/>
    <property type="match status" value="1"/>
</dbReference>
<keyword evidence="4" id="KW-0378">Hydrolase</keyword>
<name>A0A9D1RGJ9_9BACT</name>
<dbReference type="GO" id="GO:0006508">
    <property type="term" value="P:proteolysis"/>
    <property type="evidence" value="ECO:0007669"/>
    <property type="project" value="UniProtKB-KW"/>
</dbReference>
<dbReference type="FunFam" id="3.40.50.1820:FF:000028">
    <property type="entry name" value="S9 family peptidase"/>
    <property type="match status" value="1"/>
</dbReference>
<reference evidence="7" key="1">
    <citation type="journal article" date="2021" name="PeerJ">
        <title>Extensive microbial diversity within the chicken gut microbiome revealed by metagenomics and culture.</title>
        <authorList>
            <person name="Gilroy R."/>
            <person name="Ravi A."/>
            <person name="Getino M."/>
            <person name="Pursley I."/>
            <person name="Horton D.L."/>
            <person name="Alikhan N.F."/>
            <person name="Baker D."/>
            <person name="Gharbi K."/>
            <person name="Hall N."/>
            <person name="Watson M."/>
            <person name="Adriaenssens E.M."/>
            <person name="Foster-Nyarko E."/>
            <person name="Jarju S."/>
            <person name="Secka A."/>
            <person name="Antonio M."/>
            <person name="Oren A."/>
            <person name="Chaudhuri R.R."/>
            <person name="La Ragione R."/>
            <person name="Hildebrand F."/>
            <person name="Pallen M.J."/>
        </authorList>
    </citation>
    <scope>NUCLEOTIDE SEQUENCE</scope>
    <source>
        <strain evidence="7">Gambia16-930</strain>
    </source>
</reference>
<keyword evidence="3" id="KW-0732">Signal</keyword>
<dbReference type="SUPFAM" id="SSF53474">
    <property type="entry name" value="alpha/beta-Hydrolases"/>
    <property type="match status" value="1"/>
</dbReference>
<dbReference type="Pfam" id="PF00326">
    <property type="entry name" value="Peptidase_S9"/>
    <property type="match status" value="1"/>
</dbReference>
<evidence type="ECO:0000313" key="8">
    <source>
        <dbReference type="Proteomes" id="UP000824267"/>
    </source>
</evidence>
<dbReference type="GO" id="GO:0004252">
    <property type="term" value="F:serine-type endopeptidase activity"/>
    <property type="evidence" value="ECO:0007669"/>
    <property type="project" value="TreeGrafter"/>
</dbReference>
<proteinExistence type="inferred from homology"/>
<dbReference type="SUPFAM" id="SSF82171">
    <property type="entry name" value="DPP6 N-terminal domain-like"/>
    <property type="match status" value="1"/>
</dbReference>
<evidence type="ECO:0000256" key="4">
    <source>
        <dbReference type="ARBA" id="ARBA00022801"/>
    </source>
</evidence>
<evidence type="ECO:0000256" key="1">
    <source>
        <dbReference type="ARBA" id="ARBA00010040"/>
    </source>
</evidence>
<evidence type="ECO:0000256" key="5">
    <source>
        <dbReference type="ARBA" id="ARBA00022825"/>
    </source>
</evidence>
<keyword evidence="2" id="KW-0645">Protease</keyword>
<dbReference type="InterPro" id="IPR011659">
    <property type="entry name" value="WD40"/>
</dbReference>
<dbReference type="PROSITE" id="PS51257">
    <property type="entry name" value="PROKAR_LIPOPROTEIN"/>
    <property type="match status" value="1"/>
</dbReference>
<dbReference type="Pfam" id="PF07676">
    <property type="entry name" value="PD40"/>
    <property type="match status" value="5"/>
</dbReference>
<keyword evidence="5" id="KW-0720">Serine protease</keyword>
<dbReference type="InterPro" id="IPR001375">
    <property type="entry name" value="Peptidase_S9_cat"/>
</dbReference>
<evidence type="ECO:0000256" key="3">
    <source>
        <dbReference type="ARBA" id="ARBA00022729"/>
    </source>
</evidence>
<comment type="caution">
    <text evidence="7">The sequence shown here is derived from an EMBL/GenBank/DDBJ whole genome shotgun (WGS) entry which is preliminary data.</text>
</comment>
<accession>A0A9D1RGJ9</accession>